<protein>
    <submittedName>
        <fullName evidence="2">Uncharacterized protein</fullName>
    </submittedName>
</protein>
<keyword evidence="3" id="KW-1185">Reference proteome</keyword>
<reference evidence="2" key="1">
    <citation type="submission" date="2021-06" db="EMBL/GenBank/DDBJ databases">
        <title>Comparative genomics, transcriptomics and evolutionary studies reveal genomic signatures of adaptation to plant cell wall in hemibiotrophic fungi.</title>
        <authorList>
            <consortium name="DOE Joint Genome Institute"/>
            <person name="Baroncelli R."/>
            <person name="Diaz J.F."/>
            <person name="Benocci T."/>
            <person name="Peng M."/>
            <person name="Battaglia E."/>
            <person name="Haridas S."/>
            <person name="Andreopoulos W."/>
            <person name="Labutti K."/>
            <person name="Pangilinan J."/>
            <person name="Floch G.L."/>
            <person name="Makela M.R."/>
            <person name="Henrissat B."/>
            <person name="Grigoriev I.V."/>
            <person name="Crouch J.A."/>
            <person name="De Vries R.P."/>
            <person name="Sukno S.A."/>
            <person name="Thon M.R."/>
        </authorList>
    </citation>
    <scope>NUCLEOTIDE SEQUENCE</scope>
    <source>
        <strain evidence="2">CBS 125086</strain>
    </source>
</reference>
<sequence>MQSLEDRAPALVFFFSSSFLGHLLASIVLSSLAFFCIKHIGELGSRVLLFFFFFFLLASPQ</sequence>
<evidence type="ECO:0000256" key="1">
    <source>
        <dbReference type="SAM" id="Phobius"/>
    </source>
</evidence>
<dbReference type="EMBL" id="JAHLJV010000104">
    <property type="protein sequence ID" value="KAK1572755.1"/>
    <property type="molecule type" value="Genomic_DNA"/>
</dbReference>
<dbReference type="GeneID" id="85437402"/>
<keyword evidence="1" id="KW-1133">Transmembrane helix</keyword>
<proteinExistence type="predicted"/>
<dbReference type="Proteomes" id="UP001230504">
    <property type="component" value="Unassembled WGS sequence"/>
</dbReference>
<evidence type="ECO:0000313" key="3">
    <source>
        <dbReference type="Proteomes" id="UP001230504"/>
    </source>
</evidence>
<dbReference type="RefSeq" id="XP_060408539.1">
    <property type="nucleotide sequence ID" value="XM_060553162.1"/>
</dbReference>
<organism evidence="2 3">
    <name type="scientific">Colletotrichum navitas</name>
    <dbReference type="NCBI Taxonomy" id="681940"/>
    <lineage>
        <taxon>Eukaryota</taxon>
        <taxon>Fungi</taxon>
        <taxon>Dikarya</taxon>
        <taxon>Ascomycota</taxon>
        <taxon>Pezizomycotina</taxon>
        <taxon>Sordariomycetes</taxon>
        <taxon>Hypocreomycetidae</taxon>
        <taxon>Glomerellales</taxon>
        <taxon>Glomerellaceae</taxon>
        <taxon>Colletotrichum</taxon>
        <taxon>Colletotrichum graminicola species complex</taxon>
    </lineage>
</organism>
<accession>A0AAD8PMC3</accession>
<feature type="transmembrane region" description="Helical" evidence="1">
    <location>
        <begin position="12"/>
        <end position="36"/>
    </location>
</feature>
<keyword evidence="1" id="KW-0812">Transmembrane</keyword>
<dbReference type="AlphaFoldDB" id="A0AAD8PMC3"/>
<evidence type="ECO:0000313" key="2">
    <source>
        <dbReference type="EMBL" id="KAK1572755.1"/>
    </source>
</evidence>
<feature type="transmembrane region" description="Helical" evidence="1">
    <location>
        <begin position="43"/>
        <end position="60"/>
    </location>
</feature>
<name>A0AAD8PMC3_9PEZI</name>
<keyword evidence="1" id="KW-0472">Membrane</keyword>
<comment type="caution">
    <text evidence="2">The sequence shown here is derived from an EMBL/GenBank/DDBJ whole genome shotgun (WGS) entry which is preliminary data.</text>
</comment>
<gene>
    <name evidence="2" type="ORF">LY79DRAFT_42817</name>
</gene>